<dbReference type="EMBL" id="JAZHXJ010000894">
    <property type="protein sequence ID" value="KAL1848941.1"/>
    <property type="molecule type" value="Genomic_DNA"/>
</dbReference>
<feature type="compositionally biased region" description="Polar residues" evidence="1">
    <location>
        <begin position="589"/>
        <end position="600"/>
    </location>
</feature>
<gene>
    <name evidence="2" type="ORF">VTK73DRAFT_9973</name>
</gene>
<feature type="region of interest" description="Disordered" evidence="1">
    <location>
        <begin position="290"/>
        <end position="310"/>
    </location>
</feature>
<feature type="compositionally biased region" description="Polar residues" evidence="1">
    <location>
        <begin position="397"/>
        <end position="409"/>
    </location>
</feature>
<accession>A0ABR3VZ66</accession>
<feature type="compositionally biased region" description="Basic residues" evidence="1">
    <location>
        <begin position="1"/>
        <end position="14"/>
    </location>
</feature>
<feature type="compositionally biased region" description="Polar residues" evidence="1">
    <location>
        <begin position="702"/>
        <end position="713"/>
    </location>
</feature>
<sequence length="751" mass="81813">MGRKSRARRARARGANRSASFRLSETVSHAEQRSSAVDAVKKLVNDLGNPLSVAELLSRLEGEATRQRHPVPATAHGQWFPGRQNKENLFEKQKEASGELRRKAKKAKEWRRKLKTTTCVRDDNNLAEHHGQTGRHQVVENGYKTVTDQPVGQARDPDSWSHSRRPAVSGFVTAQKENTSNSGSGELRESIAFAGQDEGSDSDVSTSGLYAFSSDEEDELGTNIVSNHTNKPAIGNDSYEDDVDSFHERVVEDMLAKPLEFDDMVYDVEHPILKPPPAVSYMSGALGPLPGRDRDLHHDFDASQNDSNGNNCSLNQATSEASESFLAAFNDPTDLRIRLGDIVHPSRLSRLGLTSKPCMSKTAVPATPTRIGKTQDLTCQEVLSGLLNVRTPESHVHATQGSCNTTPKSALKRTNSRSSEKRVRFQDEAQTVTKPHRIQGPTVVQSYSATNGTMTNFFPTLPASAGRGRSSRDIWIEYGAPVTPYRFNTAEARQTMLTAAAGLTDKSSEQTTSKQQKDQPVRSSVVPYHGNRCASIVDWDNGSSAKKSEEDGTSGNSKLGTSPHIKKPAFTADSLPSHKKLSDELAKGSRNQSAAGQSQTFAPNTSCYGLPAAPQVAAHNNVATTTFPNISPAGLPLRPASISSGATSFSSPTCKDQRARGMTQFEDEDDGSVYGPSPRHINALVRPIGVMDPPQSRPGFRRQSTGDNSTVASPSRARTPEELRILDQEVLAREREAWIDMLGLSHLMNRD</sequence>
<keyword evidence="3" id="KW-1185">Reference proteome</keyword>
<evidence type="ECO:0000313" key="3">
    <source>
        <dbReference type="Proteomes" id="UP001586593"/>
    </source>
</evidence>
<proteinExistence type="predicted"/>
<dbReference type="Proteomes" id="UP001586593">
    <property type="component" value="Unassembled WGS sequence"/>
</dbReference>
<protein>
    <submittedName>
        <fullName evidence="2">Uncharacterized protein</fullName>
    </submittedName>
</protein>
<feature type="region of interest" description="Disordered" evidence="1">
    <location>
        <begin position="502"/>
        <end position="600"/>
    </location>
</feature>
<evidence type="ECO:0000256" key="1">
    <source>
        <dbReference type="SAM" id="MobiDB-lite"/>
    </source>
</evidence>
<evidence type="ECO:0000313" key="2">
    <source>
        <dbReference type="EMBL" id="KAL1848941.1"/>
    </source>
</evidence>
<feature type="compositionally biased region" description="Polar residues" evidence="1">
    <location>
        <begin position="23"/>
        <end position="34"/>
    </location>
</feature>
<feature type="region of interest" description="Disordered" evidence="1">
    <location>
        <begin position="397"/>
        <end position="432"/>
    </location>
</feature>
<reference evidence="2 3" key="1">
    <citation type="journal article" date="2024" name="Commun. Biol.">
        <title>Comparative genomic analysis of thermophilic fungi reveals convergent evolutionary adaptations and gene losses.</title>
        <authorList>
            <person name="Steindorff A.S."/>
            <person name="Aguilar-Pontes M.V."/>
            <person name="Robinson A.J."/>
            <person name="Andreopoulos B."/>
            <person name="LaButti K."/>
            <person name="Kuo A."/>
            <person name="Mondo S."/>
            <person name="Riley R."/>
            <person name="Otillar R."/>
            <person name="Haridas S."/>
            <person name="Lipzen A."/>
            <person name="Grimwood J."/>
            <person name="Schmutz J."/>
            <person name="Clum A."/>
            <person name="Reid I.D."/>
            <person name="Moisan M.C."/>
            <person name="Butler G."/>
            <person name="Nguyen T.T.M."/>
            <person name="Dewar K."/>
            <person name="Conant G."/>
            <person name="Drula E."/>
            <person name="Henrissat B."/>
            <person name="Hansel C."/>
            <person name="Singer S."/>
            <person name="Hutchinson M.I."/>
            <person name="de Vries R.P."/>
            <person name="Natvig D.O."/>
            <person name="Powell A.J."/>
            <person name="Tsang A."/>
            <person name="Grigoriev I.V."/>
        </authorList>
    </citation>
    <scope>NUCLEOTIDE SEQUENCE [LARGE SCALE GENOMIC DNA]</scope>
    <source>
        <strain evidence="2 3">ATCC 24622</strain>
    </source>
</reference>
<feature type="region of interest" description="Disordered" evidence="1">
    <location>
        <begin position="1"/>
        <end position="34"/>
    </location>
</feature>
<feature type="region of interest" description="Disordered" evidence="1">
    <location>
        <begin position="689"/>
        <end position="719"/>
    </location>
</feature>
<name>A0ABR3VZ66_9PEZI</name>
<comment type="caution">
    <text evidence="2">The sequence shown here is derived from an EMBL/GenBank/DDBJ whole genome shotgun (WGS) entry which is preliminary data.</text>
</comment>
<feature type="compositionally biased region" description="Basic and acidic residues" evidence="1">
    <location>
        <begin position="418"/>
        <end position="427"/>
    </location>
</feature>
<feature type="compositionally biased region" description="Basic and acidic residues" evidence="1">
    <location>
        <begin position="291"/>
        <end position="301"/>
    </location>
</feature>
<organism evidence="2 3">
    <name type="scientific">Phialemonium thermophilum</name>
    <dbReference type="NCBI Taxonomy" id="223376"/>
    <lineage>
        <taxon>Eukaryota</taxon>
        <taxon>Fungi</taxon>
        <taxon>Dikarya</taxon>
        <taxon>Ascomycota</taxon>
        <taxon>Pezizomycotina</taxon>
        <taxon>Sordariomycetes</taxon>
        <taxon>Sordariomycetidae</taxon>
        <taxon>Cephalothecales</taxon>
        <taxon>Cephalothecaceae</taxon>
        <taxon>Phialemonium</taxon>
    </lineage>
</organism>